<evidence type="ECO:0000313" key="2">
    <source>
        <dbReference type="EMBL" id="MDS0261892.1"/>
    </source>
</evidence>
<name>A0ABU2FI15_9EURY</name>
<dbReference type="InterPro" id="IPR007421">
    <property type="entry name" value="Schlafen_AlbA_2_dom"/>
</dbReference>
<accession>A0ABU2FI15</accession>
<dbReference type="GO" id="GO:0005524">
    <property type="term" value="F:ATP binding"/>
    <property type="evidence" value="ECO:0007669"/>
    <property type="project" value="UniProtKB-KW"/>
</dbReference>
<dbReference type="Gene3D" id="3.30.950.30">
    <property type="entry name" value="Schlafen, AAA domain"/>
    <property type="match status" value="1"/>
</dbReference>
<dbReference type="RefSeq" id="WP_310921742.1">
    <property type="nucleotide sequence ID" value="NZ_JAMQON010000009.1"/>
</dbReference>
<dbReference type="InterPro" id="IPR038461">
    <property type="entry name" value="Schlafen_AlbA_2_dom_sf"/>
</dbReference>
<comment type="caution">
    <text evidence="2">The sequence shown here is derived from an EMBL/GenBank/DDBJ whole genome shotgun (WGS) entry which is preliminary data.</text>
</comment>
<proteinExistence type="predicted"/>
<organism evidence="2 3">
    <name type="scientific">Haloarcula saliterrae</name>
    <dbReference type="NCBI Taxonomy" id="2950534"/>
    <lineage>
        <taxon>Archaea</taxon>
        <taxon>Methanobacteriati</taxon>
        <taxon>Methanobacteriota</taxon>
        <taxon>Stenosarchaea group</taxon>
        <taxon>Halobacteria</taxon>
        <taxon>Halobacteriales</taxon>
        <taxon>Haloarculaceae</taxon>
        <taxon>Haloarcula</taxon>
    </lineage>
</organism>
<gene>
    <name evidence="2" type="ORF">NDI56_21025</name>
</gene>
<sequence length="238" mass="26962">MNSEEVKKRIAEILEQHQGSSNTITSREIREQLNHETDEAPSKVRKLISELVLEEELPVASNSNGYYLIQDEDELEDYVDKLEKRARGINERKLGVQRAVGTMVFRGESRDFELKDKRSDRATIVKELVALGNTEGGTLVIGASEQGEDIEIQTVDDPDQWEESVNQCLVELADPPFDIEYSEEEIGEGRVVIFRVEQFSTLRTYNPGNEKHCVPSRAGTTTTYLTGGEIQRFYDDSS</sequence>
<dbReference type="Pfam" id="PF04326">
    <property type="entry name" value="SLFN_AlbA_2"/>
    <property type="match status" value="1"/>
</dbReference>
<feature type="domain" description="Schlafen AlbA-2" evidence="1">
    <location>
        <begin position="108"/>
        <end position="218"/>
    </location>
</feature>
<keyword evidence="3" id="KW-1185">Reference proteome</keyword>
<protein>
    <submittedName>
        <fullName evidence="2">ATP-binding protein</fullName>
    </submittedName>
</protein>
<keyword evidence="2" id="KW-0067">ATP-binding</keyword>
<dbReference type="Proteomes" id="UP001259659">
    <property type="component" value="Unassembled WGS sequence"/>
</dbReference>
<keyword evidence="2" id="KW-0547">Nucleotide-binding</keyword>
<dbReference type="EMBL" id="JAMQON010000009">
    <property type="protein sequence ID" value="MDS0261892.1"/>
    <property type="molecule type" value="Genomic_DNA"/>
</dbReference>
<reference evidence="2 3" key="1">
    <citation type="submission" date="2022-06" db="EMBL/GenBank/DDBJ databases">
        <title>Haloarcula sp. a new haloarchaeum isolate from saline soil.</title>
        <authorList>
            <person name="Strakova D."/>
            <person name="Galisteo C."/>
            <person name="Sanchez-Porro C."/>
            <person name="Ventosa A."/>
        </authorList>
    </citation>
    <scope>NUCLEOTIDE SEQUENCE [LARGE SCALE GENOMIC DNA]</scope>
    <source>
        <strain evidence="2 3">S1CR25-12</strain>
    </source>
</reference>
<evidence type="ECO:0000259" key="1">
    <source>
        <dbReference type="Pfam" id="PF04326"/>
    </source>
</evidence>
<evidence type="ECO:0000313" key="3">
    <source>
        <dbReference type="Proteomes" id="UP001259659"/>
    </source>
</evidence>